<keyword evidence="2" id="KW-1185">Reference proteome</keyword>
<comment type="caution">
    <text evidence="1">The sequence shown here is derived from an EMBL/GenBank/DDBJ whole genome shotgun (WGS) entry which is preliminary data.</text>
</comment>
<accession>A0A8S4RXW1</accession>
<dbReference type="EMBL" id="CAKXAJ010025671">
    <property type="protein sequence ID" value="CAH2242684.1"/>
    <property type="molecule type" value="Genomic_DNA"/>
</dbReference>
<evidence type="ECO:0000313" key="1">
    <source>
        <dbReference type="EMBL" id="CAH2242684.1"/>
    </source>
</evidence>
<evidence type="ECO:0000313" key="2">
    <source>
        <dbReference type="Proteomes" id="UP000838756"/>
    </source>
</evidence>
<proteinExistence type="predicted"/>
<gene>
    <name evidence="1" type="primary">jg27890</name>
    <name evidence="1" type="ORF">PAEG_LOCUS18924</name>
</gene>
<sequence>MVVFNIKSSSYFKNTQTAIGVAATFPGVTVSSKSVILRDRPGGTTCYARKSCPKLVRKLIRQSSLAPVAARRIFIPSPMLNSCKTLLLKN</sequence>
<dbReference type="AlphaFoldDB" id="A0A8S4RXW1"/>
<reference evidence="1" key="1">
    <citation type="submission" date="2022-03" db="EMBL/GenBank/DDBJ databases">
        <authorList>
            <person name="Lindestad O."/>
        </authorList>
    </citation>
    <scope>NUCLEOTIDE SEQUENCE</scope>
</reference>
<dbReference type="Proteomes" id="UP000838756">
    <property type="component" value="Unassembled WGS sequence"/>
</dbReference>
<organism evidence="1 2">
    <name type="scientific">Pararge aegeria aegeria</name>
    <dbReference type="NCBI Taxonomy" id="348720"/>
    <lineage>
        <taxon>Eukaryota</taxon>
        <taxon>Metazoa</taxon>
        <taxon>Ecdysozoa</taxon>
        <taxon>Arthropoda</taxon>
        <taxon>Hexapoda</taxon>
        <taxon>Insecta</taxon>
        <taxon>Pterygota</taxon>
        <taxon>Neoptera</taxon>
        <taxon>Endopterygota</taxon>
        <taxon>Lepidoptera</taxon>
        <taxon>Glossata</taxon>
        <taxon>Ditrysia</taxon>
        <taxon>Papilionoidea</taxon>
        <taxon>Nymphalidae</taxon>
        <taxon>Satyrinae</taxon>
        <taxon>Satyrini</taxon>
        <taxon>Parargina</taxon>
        <taxon>Pararge</taxon>
    </lineage>
</organism>
<protein>
    <submittedName>
        <fullName evidence="1">Jg27890 protein</fullName>
    </submittedName>
</protein>
<name>A0A8S4RXW1_9NEOP</name>